<accession>M2SEM5</accession>
<evidence type="ECO:0000313" key="1">
    <source>
        <dbReference type="EMBL" id="EMD49347.1"/>
    </source>
</evidence>
<gene>
    <name evidence="1" type="ORF">EHI5A_159380</name>
</gene>
<organism evidence="1 2">
    <name type="scientific">Entamoeba histolytica KU27</name>
    <dbReference type="NCBI Taxonomy" id="885311"/>
    <lineage>
        <taxon>Eukaryota</taxon>
        <taxon>Amoebozoa</taxon>
        <taxon>Evosea</taxon>
        <taxon>Archamoebae</taxon>
        <taxon>Mastigamoebida</taxon>
        <taxon>Entamoebidae</taxon>
        <taxon>Entamoeba</taxon>
    </lineage>
</organism>
<dbReference type="EMBL" id="KB443856">
    <property type="protein sequence ID" value="EMD49347.1"/>
    <property type="molecule type" value="Genomic_DNA"/>
</dbReference>
<evidence type="ECO:0000313" key="2">
    <source>
        <dbReference type="Proteomes" id="UP000011755"/>
    </source>
</evidence>
<name>M2SEM5_ENTHI</name>
<reference evidence="1 2" key="1">
    <citation type="submission" date="2013-02" db="EMBL/GenBank/DDBJ databases">
        <authorList>
            <person name="Hannick L."/>
            <person name="Zafar N."/>
            <person name="Lorenzi H."/>
            <person name="Ali I.A."/>
            <person name="Petri W.P."/>
            <person name="Caler E."/>
        </authorList>
    </citation>
    <scope>NUCLEOTIDE SEQUENCE [LARGE SCALE GENOMIC DNA]</scope>
    <source>
        <strain evidence="1 2">KU27</strain>
    </source>
</reference>
<sequence length="105" mass="12277">MLTFCDGKKPKVINALQSKECIFSTIIPEITPPWYLKFNNSAIYDDNTEDEFTQMFWKLGMKNFDDFITKLVTLPRISLEKSREVLKKREQIKAQLDAIKTSLNI</sequence>
<dbReference type="AlphaFoldDB" id="M2SEM5"/>
<protein>
    <submittedName>
        <fullName evidence="1">Uncharacterized protein</fullName>
    </submittedName>
</protein>
<dbReference type="Proteomes" id="UP000011755">
    <property type="component" value="Unassembled WGS sequence"/>
</dbReference>
<dbReference type="VEuPathDB" id="AmoebaDB:EHI5A_159380"/>
<proteinExistence type="predicted"/>
<feature type="non-terminal residue" evidence="1">
    <location>
        <position position="105"/>
    </location>
</feature>